<accession>A0ABP4QYG0</accession>
<keyword evidence="3" id="KW-1185">Reference proteome</keyword>
<feature type="region of interest" description="Disordered" evidence="1">
    <location>
        <begin position="144"/>
        <end position="167"/>
    </location>
</feature>
<reference evidence="3" key="1">
    <citation type="journal article" date="2019" name="Int. J. Syst. Evol. Microbiol.">
        <title>The Global Catalogue of Microorganisms (GCM) 10K type strain sequencing project: providing services to taxonomists for standard genome sequencing and annotation.</title>
        <authorList>
            <consortium name="The Broad Institute Genomics Platform"/>
            <consortium name="The Broad Institute Genome Sequencing Center for Infectious Disease"/>
            <person name="Wu L."/>
            <person name="Ma J."/>
        </authorList>
    </citation>
    <scope>NUCLEOTIDE SEQUENCE [LARGE SCALE GENOMIC DNA]</scope>
    <source>
        <strain evidence="3">JCM 13929</strain>
    </source>
</reference>
<evidence type="ECO:0000313" key="2">
    <source>
        <dbReference type="EMBL" id="GAA1626397.1"/>
    </source>
</evidence>
<proteinExistence type="predicted"/>
<protein>
    <recommendedName>
        <fullName evidence="4">DUF222 domain-containing protein</fullName>
    </recommendedName>
</protein>
<dbReference type="Proteomes" id="UP001500064">
    <property type="component" value="Unassembled WGS sequence"/>
</dbReference>
<sequence length="455" mass="48434">MLPGVTTLAPLVTNVRAEQLAAVNEHLVEQTPVEMRRELLETLVVPAGKKVSPLEWMRTAVALVSGAGMKEALNRSVAVWAFGAGAGDVGGVAPVKLTELAAYGLSTKLLARASRDEKNAKLKSLPRLRKAALQAESALRAALDTPMAQQEQPAQLDGQAGESAGSGPVVRETTALEMIARMASVVPIEQLEAALAVIKELVPPAEEDEDLAWRAELTNRFASVRGFVELPADTIPWGGTDAGAGVIAALRGLPRVLAYGKHAGVQHIEAHKDLVAGSWRRLVYDNPELGERLIDRHAYTFCILEGLWSALRSKDVYAVGADKSGDPRAKLIPDALWSVHAPSILTALGLPADPAEHLRKLSGDLGGIYRELAESLDANPAITVKDGRLHTTYHTTDSTLTIGIAGPDAQQRIDQLRAALASSSPNTAGPSASNPADNVRRQVRTRWGAILWSAC</sequence>
<name>A0ABP4QYG0_9ACTN</name>
<gene>
    <name evidence="2" type="ORF">GCM10009733_023920</name>
</gene>
<evidence type="ECO:0008006" key="4">
    <source>
        <dbReference type="Google" id="ProtNLM"/>
    </source>
</evidence>
<evidence type="ECO:0000256" key="1">
    <source>
        <dbReference type="SAM" id="MobiDB-lite"/>
    </source>
</evidence>
<feature type="compositionally biased region" description="Polar residues" evidence="1">
    <location>
        <begin position="421"/>
        <end position="436"/>
    </location>
</feature>
<organism evidence="2 3">
    <name type="scientific">Nonomuraea maheshkhaliensis</name>
    <dbReference type="NCBI Taxonomy" id="419590"/>
    <lineage>
        <taxon>Bacteria</taxon>
        <taxon>Bacillati</taxon>
        <taxon>Actinomycetota</taxon>
        <taxon>Actinomycetes</taxon>
        <taxon>Streptosporangiales</taxon>
        <taxon>Streptosporangiaceae</taxon>
        <taxon>Nonomuraea</taxon>
    </lineage>
</organism>
<evidence type="ECO:0000313" key="3">
    <source>
        <dbReference type="Proteomes" id="UP001500064"/>
    </source>
</evidence>
<comment type="caution">
    <text evidence="2">The sequence shown here is derived from an EMBL/GenBank/DDBJ whole genome shotgun (WGS) entry which is preliminary data.</text>
</comment>
<feature type="region of interest" description="Disordered" evidence="1">
    <location>
        <begin position="421"/>
        <end position="440"/>
    </location>
</feature>
<dbReference type="EMBL" id="BAAAMU010000013">
    <property type="protein sequence ID" value="GAA1626397.1"/>
    <property type="molecule type" value="Genomic_DNA"/>
</dbReference>